<reference evidence="1" key="1">
    <citation type="submission" date="2013-07" db="EMBL/GenBank/DDBJ databases">
        <title>The genome of an arbuscular mycorrhizal fungus provides insights into the evolution of the oldest plant symbiosis.</title>
        <authorList>
            <consortium name="DOE Joint Genome Institute"/>
            <person name="Tisserant E."/>
            <person name="Malbreil M."/>
            <person name="Kuo A."/>
            <person name="Kohler A."/>
            <person name="Symeonidi A."/>
            <person name="Balestrini R."/>
            <person name="Charron P."/>
            <person name="Duensing N."/>
            <person name="Frei-dit-Frey N."/>
            <person name="Gianinazzi-Pearson V."/>
            <person name="Gilbert B."/>
            <person name="Handa Y."/>
            <person name="Hijri M."/>
            <person name="Kaul R."/>
            <person name="Kawaguchi M."/>
            <person name="Krajinski F."/>
            <person name="Lammers P."/>
            <person name="Lapierre D."/>
            <person name="Masclaux F.G."/>
            <person name="Murat C."/>
            <person name="Morin E."/>
            <person name="Ndikumana S."/>
            <person name="Pagni M."/>
            <person name="Petitpierre D."/>
            <person name="Requena N."/>
            <person name="Rosikiewicz P."/>
            <person name="Riley R."/>
            <person name="Saito K."/>
            <person name="San Clemente H."/>
            <person name="Shapiro H."/>
            <person name="van Tuinen D."/>
            <person name="Becard G."/>
            <person name="Bonfante P."/>
            <person name="Paszkowski U."/>
            <person name="Shachar-Hill Y."/>
            <person name="Young J.P."/>
            <person name="Sanders I.R."/>
            <person name="Henrissat B."/>
            <person name="Rensing S.A."/>
            <person name="Grigoriev I.V."/>
            <person name="Corradi N."/>
            <person name="Roux C."/>
            <person name="Martin F."/>
        </authorList>
    </citation>
    <scope>NUCLEOTIDE SEQUENCE</scope>
    <source>
        <strain evidence="1">DAOM 197198</strain>
    </source>
</reference>
<organism evidence="1">
    <name type="scientific">Rhizophagus irregularis (strain DAOM 181602 / DAOM 197198 / MUCL 43194)</name>
    <name type="common">Arbuscular mycorrhizal fungus</name>
    <name type="synonym">Glomus intraradices</name>
    <dbReference type="NCBI Taxonomy" id="747089"/>
    <lineage>
        <taxon>Eukaryota</taxon>
        <taxon>Fungi</taxon>
        <taxon>Fungi incertae sedis</taxon>
        <taxon>Mucoromycota</taxon>
        <taxon>Glomeromycotina</taxon>
        <taxon>Glomeromycetes</taxon>
        <taxon>Glomerales</taxon>
        <taxon>Glomeraceae</taxon>
        <taxon>Rhizophagus</taxon>
    </lineage>
</organism>
<gene>
    <name evidence="1" type="ORF">GLOINDRAFT_30673</name>
</gene>
<dbReference type="EMBL" id="KI288225">
    <property type="protein sequence ID" value="ESA09324.1"/>
    <property type="molecule type" value="Genomic_DNA"/>
</dbReference>
<protein>
    <submittedName>
        <fullName evidence="1">Uncharacterized protein</fullName>
    </submittedName>
</protein>
<name>U9TMA4_RHIID</name>
<dbReference type="HOGENOM" id="CLU_2980252_0_0_1"/>
<sequence length="58" mass="6353">MLPKGVFGEILSASSYSILRKVCLTVISPLLNLPETVKLAGFLVSELLPFNKEQNSVF</sequence>
<dbReference type="AlphaFoldDB" id="U9TMA4"/>
<proteinExistence type="predicted"/>
<evidence type="ECO:0000313" key="1">
    <source>
        <dbReference type="EMBL" id="ESA09324.1"/>
    </source>
</evidence>
<accession>U9TMA4</accession>